<comment type="caution">
    <text evidence="2">The sequence shown here is derived from an EMBL/GenBank/DDBJ whole genome shotgun (WGS) entry which is preliminary data.</text>
</comment>
<dbReference type="Pfam" id="PF05057">
    <property type="entry name" value="DUF676"/>
    <property type="match status" value="1"/>
</dbReference>
<name>A0AAV9A3S1_ACOGR</name>
<sequence length="173" mass="17416">MMAKGAIGGLGGGESGGVGGGVCCVSSDSHGRMRGEPGSSHGSMCGAFGGGQGGACDDKEVGRLTVAVNEKAVVTEGEVKSGLTIDTFGAIRATLSSSSNTYTKTFTGIDGAGKRLADEVMQVVRSIGSLKRISFLAHSLGGLFARYAVGVLYSSNPLNNVQLDDLTSFSNDG</sequence>
<dbReference type="Gene3D" id="3.40.50.1820">
    <property type="entry name" value="alpha/beta hydrolase"/>
    <property type="match status" value="1"/>
</dbReference>
<dbReference type="AlphaFoldDB" id="A0AAV9A3S1"/>
<keyword evidence="3" id="KW-1185">Reference proteome</keyword>
<dbReference type="InterPro" id="IPR007751">
    <property type="entry name" value="DUF676_lipase-like"/>
</dbReference>
<feature type="domain" description="DUF676" evidence="1">
    <location>
        <begin position="94"/>
        <end position="157"/>
    </location>
</feature>
<gene>
    <name evidence="2" type="ORF">QJS04_geneDACA019266</name>
</gene>
<accession>A0AAV9A3S1</accession>
<dbReference type="Proteomes" id="UP001179952">
    <property type="component" value="Unassembled WGS sequence"/>
</dbReference>
<proteinExistence type="predicted"/>
<dbReference type="EMBL" id="JAUJYN010000014">
    <property type="protein sequence ID" value="KAK1258665.1"/>
    <property type="molecule type" value="Genomic_DNA"/>
</dbReference>
<evidence type="ECO:0000313" key="2">
    <source>
        <dbReference type="EMBL" id="KAK1258665.1"/>
    </source>
</evidence>
<evidence type="ECO:0000313" key="3">
    <source>
        <dbReference type="Proteomes" id="UP001179952"/>
    </source>
</evidence>
<dbReference type="InterPro" id="IPR029058">
    <property type="entry name" value="AB_hydrolase_fold"/>
</dbReference>
<reference evidence="2" key="1">
    <citation type="journal article" date="2023" name="Nat. Commun.">
        <title>Diploid and tetraploid genomes of Acorus and the evolution of monocots.</title>
        <authorList>
            <person name="Ma L."/>
            <person name="Liu K.W."/>
            <person name="Li Z."/>
            <person name="Hsiao Y.Y."/>
            <person name="Qi Y."/>
            <person name="Fu T."/>
            <person name="Tang G.D."/>
            <person name="Zhang D."/>
            <person name="Sun W.H."/>
            <person name="Liu D.K."/>
            <person name="Li Y."/>
            <person name="Chen G.Z."/>
            <person name="Liu X.D."/>
            <person name="Liao X.Y."/>
            <person name="Jiang Y.T."/>
            <person name="Yu X."/>
            <person name="Hao Y."/>
            <person name="Huang J."/>
            <person name="Zhao X.W."/>
            <person name="Ke S."/>
            <person name="Chen Y.Y."/>
            <person name="Wu W.L."/>
            <person name="Hsu J.L."/>
            <person name="Lin Y.F."/>
            <person name="Huang M.D."/>
            <person name="Li C.Y."/>
            <person name="Huang L."/>
            <person name="Wang Z.W."/>
            <person name="Zhao X."/>
            <person name="Zhong W.Y."/>
            <person name="Peng D.H."/>
            <person name="Ahmad S."/>
            <person name="Lan S."/>
            <person name="Zhang J.S."/>
            <person name="Tsai W.C."/>
            <person name="Van de Peer Y."/>
            <person name="Liu Z.J."/>
        </authorList>
    </citation>
    <scope>NUCLEOTIDE SEQUENCE</scope>
    <source>
        <strain evidence="2">SCP</strain>
    </source>
</reference>
<reference evidence="2" key="2">
    <citation type="submission" date="2023-06" db="EMBL/GenBank/DDBJ databases">
        <authorList>
            <person name="Ma L."/>
            <person name="Liu K.-W."/>
            <person name="Li Z."/>
            <person name="Hsiao Y.-Y."/>
            <person name="Qi Y."/>
            <person name="Fu T."/>
            <person name="Tang G."/>
            <person name="Zhang D."/>
            <person name="Sun W.-H."/>
            <person name="Liu D.-K."/>
            <person name="Li Y."/>
            <person name="Chen G.-Z."/>
            <person name="Liu X.-D."/>
            <person name="Liao X.-Y."/>
            <person name="Jiang Y.-T."/>
            <person name="Yu X."/>
            <person name="Hao Y."/>
            <person name="Huang J."/>
            <person name="Zhao X.-W."/>
            <person name="Ke S."/>
            <person name="Chen Y.-Y."/>
            <person name="Wu W.-L."/>
            <person name="Hsu J.-L."/>
            <person name="Lin Y.-F."/>
            <person name="Huang M.-D."/>
            <person name="Li C.-Y."/>
            <person name="Huang L."/>
            <person name="Wang Z.-W."/>
            <person name="Zhao X."/>
            <person name="Zhong W.-Y."/>
            <person name="Peng D.-H."/>
            <person name="Ahmad S."/>
            <person name="Lan S."/>
            <person name="Zhang J.-S."/>
            <person name="Tsai W.-C."/>
            <person name="Van De Peer Y."/>
            <person name="Liu Z.-J."/>
        </authorList>
    </citation>
    <scope>NUCLEOTIDE SEQUENCE</scope>
    <source>
        <strain evidence="2">SCP</strain>
        <tissue evidence="2">Leaves</tissue>
    </source>
</reference>
<dbReference type="PANTHER" id="PTHR12482:SF11">
    <property type="entry name" value="LIPASE YOR059C ISOFORM X1"/>
    <property type="match status" value="1"/>
</dbReference>
<evidence type="ECO:0000259" key="1">
    <source>
        <dbReference type="Pfam" id="PF05057"/>
    </source>
</evidence>
<organism evidence="2 3">
    <name type="scientific">Acorus gramineus</name>
    <name type="common">Dwarf sweet flag</name>
    <dbReference type="NCBI Taxonomy" id="55184"/>
    <lineage>
        <taxon>Eukaryota</taxon>
        <taxon>Viridiplantae</taxon>
        <taxon>Streptophyta</taxon>
        <taxon>Embryophyta</taxon>
        <taxon>Tracheophyta</taxon>
        <taxon>Spermatophyta</taxon>
        <taxon>Magnoliopsida</taxon>
        <taxon>Liliopsida</taxon>
        <taxon>Acoraceae</taxon>
        <taxon>Acorus</taxon>
    </lineage>
</organism>
<protein>
    <recommendedName>
        <fullName evidence="1">DUF676 domain-containing protein</fullName>
    </recommendedName>
</protein>
<dbReference type="InterPro" id="IPR044294">
    <property type="entry name" value="Lipase-like"/>
</dbReference>
<dbReference type="SUPFAM" id="SSF53474">
    <property type="entry name" value="alpha/beta-Hydrolases"/>
    <property type="match status" value="1"/>
</dbReference>
<dbReference type="PANTHER" id="PTHR12482">
    <property type="entry name" value="LIPASE ROG1-RELATED-RELATED"/>
    <property type="match status" value="1"/>
</dbReference>